<proteinExistence type="predicted"/>
<reference evidence="1 2" key="1">
    <citation type="submission" date="2024-01" db="EMBL/GenBank/DDBJ databases">
        <title>The genomes of 5 underutilized Papilionoideae crops provide insights into root nodulation and disease resistanc.</title>
        <authorList>
            <person name="Yuan L."/>
        </authorList>
    </citation>
    <scope>NUCLEOTIDE SEQUENCE [LARGE SCALE GENOMIC DNA]</scope>
    <source>
        <strain evidence="1">ZHUSHIDOU_FW_LH</strain>
        <tissue evidence="1">Leaf</tissue>
    </source>
</reference>
<accession>A0AAN9I906</accession>
<dbReference type="AlphaFoldDB" id="A0AAN9I906"/>
<dbReference type="EMBL" id="JAYWIO010000004">
    <property type="protein sequence ID" value="KAK7268135.1"/>
    <property type="molecule type" value="Genomic_DNA"/>
</dbReference>
<comment type="caution">
    <text evidence="1">The sequence shown here is derived from an EMBL/GenBank/DDBJ whole genome shotgun (WGS) entry which is preliminary data.</text>
</comment>
<organism evidence="1 2">
    <name type="scientific">Crotalaria pallida</name>
    <name type="common">Smooth rattlebox</name>
    <name type="synonym">Crotalaria striata</name>
    <dbReference type="NCBI Taxonomy" id="3830"/>
    <lineage>
        <taxon>Eukaryota</taxon>
        <taxon>Viridiplantae</taxon>
        <taxon>Streptophyta</taxon>
        <taxon>Embryophyta</taxon>
        <taxon>Tracheophyta</taxon>
        <taxon>Spermatophyta</taxon>
        <taxon>Magnoliopsida</taxon>
        <taxon>eudicotyledons</taxon>
        <taxon>Gunneridae</taxon>
        <taxon>Pentapetalae</taxon>
        <taxon>rosids</taxon>
        <taxon>fabids</taxon>
        <taxon>Fabales</taxon>
        <taxon>Fabaceae</taxon>
        <taxon>Papilionoideae</taxon>
        <taxon>50 kb inversion clade</taxon>
        <taxon>genistoids sensu lato</taxon>
        <taxon>core genistoids</taxon>
        <taxon>Crotalarieae</taxon>
        <taxon>Crotalaria</taxon>
    </lineage>
</organism>
<evidence type="ECO:0000313" key="1">
    <source>
        <dbReference type="EMBL" id="KAK7268135.1"/>
    </source>
</evidence>
<name>A0AAN9I906_CROPI</name>
<evidence type="ECO:0000313" key="2">
    <source>
        <dbReference type="Proteomes" id="UP001372338"/>
    </source>
</evidence>
<protein>
    <submittedName>
        <fullName evidence="1">Uncharacterized protein</fullName>
    </submittedName>
</protein>
<dbReference type="Proteomes" id="UP001372338">
    <property type="component" value="Unassembled WGS sequence"/>
</dbReference>
<sequence>MRLMKVTEVNSEENLVQVEGVVVPTNIAVESGDVMIMEAGELKEAGGNQLQMVTTGSNSKDSMRSGGKATTENDQGVWTERNHRIFMGVSKSVAVVIHAMRKDLALRISFCFPLFRTWKDITLVNRILFEL</sequence>
<keyword evidence="2" id="KW-1185">Reference proteome</keyword>
<gene>
    <name evidence="1" type="ORF">RIF29_20822</name>
</gene>